<sequence length="109" mass="12734">MARKKKGQRNIVQEFDNYFGSGTLDDWQRLCKDIGLRGEFGSKTKCRKALRTVHINIHDLLDAVKQGREPHRFRNVHELADYTVENDKIYPKKAVKEMGPVRALLRRVL</sequence>
<gene>
    <name evidence="1" type="ORF">BT67DRAFT_374250</name>
</gene>
<organism evidence="1 2">
    <name type="scientific">Trichocladium antarcticum</name>
    <dbReference type="NCBI Taxonomy" id="1450529"/>
    <lineage>
        <taxon>Eukaryota</taxon>
        <taxon>Fungi</taxon>
        <taxon>Dikarya</taxon>
        <taxon>Ascomycota</taxon>
        <taxon>Pezizomycotina</taxon>
        <taxon>Sordariomycetes</taxon>
        <taxon>Sordariomycetidae</taxon>
        <taxon>Sordariales</taxon>
        <taxon>Chaetomiaceae</taxon>
        <taxon>Trichocladium</taxon>
    </lineage>
</organism>
<dbReference type="AlphaFoldDB" id="A0AAN6ZEP7"/>
<dbReference type="EMBL" id="MU853403">
    <property type="protein sequence ID" value="KAK4136355.1"/>
    <property type="molecule type" value="Genomic_DNA"/>
</dbReference>
<name>A0AAN6ZEP7_9PEZI</name>
<reference evidence="1" key="1">
    <citation type="journal article" date="2023" name="Mol. Phylogenet. Evol.">
        <title>Genome-scale phylogeny and comparative genomics of the fungal order Sordariales.</title>
        <authorList>
            <person name="Hensen N."/>
            <person name="Bonometti L."/>
            <person name="Westerberg I."/>
            <person name="Brannstrom I.O."/>
            <person name="Guillou S."/>
            <person name="Cros-Aarteil S."/>
            <person name="Calhoun S."/>
            <person name="Haridas S."/>
            <person name="Kuo A."/>
            <person name="Mondo S."/>
            <person name="Pangilinan J."/>
            <person name="Riley R."/>
            <person name="LaButti K."/>
            <person name="Andreopoulos B."/>
            <person name="Lipzen A."/>
            <person name="Chen C."/>
            <person name="Yan M."/>
            <person name="Daum C."/>
            <person name="Ng V."/>
            <person name="Clum A."/>
            <person name="Steindorff A."/>
            <person name="Ohm R.A."/>
            <person name="Martin F."/>
            <person name="Silar P."/>
            <person name="Natvig D.O."/>
            <person name="Lalanne C."/>
            <person name="Gautier V."/>
            <person name="Ament-Velasquez S.L."/>
            <person name="Kruys A."/>
            <person name="Hutchinson M.I."/>
            <person name="Powell A.J."/>
            <person name="Barry K."/>
            <person name="Miller A.N."/>
            <person name="Grigoriev I.V."/>
            <person name="Debuchy R."/>
            <person name="Gladieux P."/>
            <person name="Hiltunen Thoren M."/>
            <person name="Johannesson H."/>
        </authorList>
    </citation>
    <scope>NUCLEOTIDE SEQUENCE</scope>
    <source>
        <strain evidence="1">CBS 123565</strain>
    </source>
</reference>
<evidence type="ECO:0000313" key="1">
    <source>
        <dbReference type="EMBL" id="KAK4136355.1"/>
    </source>
</evidence>
<dbReference type="Proteomes" id="UP001304895">
    <property type="component" value="Unassembled WGS sequence"/>
</dbReference>
<reference evidence="1" key="2">
    <citation type="submission" date="2023-05" db="EMBL/GenBank/DDBJ databases">
        <authorList>
            <consortium name="Lawrence Berkeley National Laboratory"/>
            <person name="Steindorff A."/>
            <person name="Hensen N."/>
            <person name="Bonometti L."/>
            <person name="Westerberg I."/>
            <person name="Brannstrom I.O."/>
            <person name="Guillou S."/>
            <person name="Cros-Aarteil S."/>
            <person name="Calhoun S."/>
            <person name="Haridas S."/>
            <person name="Kuo A."/>
            <person name="Mondo S."/>
            <person name="Pangilinan J."/>
            <person name="Riley R."/>
            <person name="Labutti K."/>
            <person name="Andreopoulos B."/>
            <person name="Lipzen A."/>
            <person name="Chen C."/>
            <person name="Yanf M."/>
            <person name="Daum C."/>
            <person name="Ng V."/>
            <person name="Clum A."/>
            <person name="Ohm R."/>
            <person name="Martin F."/>
            <person name="Silar P."/>
            <person name="Natvig D."/>
            <person name="Lalanne C."/>
            <person name="Gautier V."/>
            <person name="Ament-Velasquez S.L."/>
            <person name="Kruys A."/>
            <person name="Hutchinson M.I."/>
            <person name="Powell A.J."/>
            <person name="Barry K."/>
            <person name="Miller A.N."/>
            <person name="Grigoriev I.V."/>
            <person name="Debuchy R."/>
            <person name="Gladieux P."/>
            <person name="Thoren M.H."/>
            <person name="Johannesson H."/>
        </authorList>
    </citation>
    <scope>NUCLEOTIDE SEQUENCE</scope>
    <source>
        <strain evidence="1">CBS 123565</strain>
    </source>
</reference>
<comment type="caution">
    <text evidence="1">The sequence shown here is derived from an EMBL/GenBank/DDBJ whole genome shotgun (WGS) entry which is preliminary data.</text>
</comment>
<keyword evidence="2" id="KW-1185">Reference proteome</keyword>
<proteinExistence type="predicted"/>
<dbReference type="PANTHER" id="PTHR38846">
    <property type="entry name" value="C3H1-TYPE DOMAIN-CONTAINING PROTEIN"/>
    <property type="match status" value="1"/>
</dbReference>
<dbReference type="PANTHER" id="PTHR38846:SF1">
    <property type="entry name" value="C3H1-TYPE DOMAIN-CONTAINING PROTEIN"/>
    <property type="match status" value="1"/>
</dbReference>
<accession>A0AAN6ZEP7</accession>
<evidence type="ECO:0000313" key="2">
    <source>
        <dbReference type="Proteomes" id="UP001304895"/>
    </source>
</evidence>
<protein>
    <submittedName>
        <fullName evidence="1">Uncharacterized protein</fullName>
    </submittedName>
</protein>